<evidence type="ECO:0000259" key="1">
    <source>
        <dbReference type="Pfam" id="PF16289"/>
    </source>
</evidence>
<evidence type="ECO:0000313" key="2">
    <source>
        <dbReference type="EMBL" id="SBV61070.1"/>
    </source>
</evidence>
<dbReference type="InterPro" id="IPR032557">
    <property type="entry name" value="DUF4935"/>
</dbReference>
<gene>
    <name evidence="3" type="ORF">KL86CIT2_600142</name>
    <name evidence="2" type="ORF">KM92CIT3_10141</name>
</gene>
<dbReference type="EMBL" id="FLUB01000001">
    <property type="protein sequence ID" value="SBV61070.1"/>
    <property type="molecule type" value="Genomic_DNA"/>
</dbReference>
<feature type="domain" description="DUF4935" evidence="1">
    <location>
        <begin position="8"/>
        <end position="175"/>
    </location>
</feature>
<accession>A0A212IP26</accession>
<protein>
    <recommendedName>
        <fullName evidence="1">DUF4935 domain-containing protein</fullName>
    </recommendedName>
</protein>
<organism evidence="3">
    <name type="scientific">uncultured Citrobacter sp</name>
    <dbReference type="NCBI Taxonomy" id="200446"/>
    <lineage>
        <taxon>Bacteria</taxon>
        <taxon>Pseudomonadati</taxon>
        <taxon>Pseudomonadota</taxon>
        <taxon>Gammaproteobacteria</taxon>
        <taxon>Enterobacterales</taxon>
        <taxon>Enterobacteriaceae</taxon>
        <taxon>Citrobacter</taxon>
        <taxon>environmental samples</taxon>
    </lineage>
</organism>
<proteinExistence type="predicted"/>
<dbReference type="EMBL" id="FLUA01000061">
    <property type="protein sequence ID" value="SBV68610.1"/>
    <property type="molecule type" value="Genomic_DNA"/>
</dbReference>
<name>A0A212IP26_9ENTR</name>
<evidence type="ECO:0000313" key="3">
    <source>
        <dbReference type="EMBL" id="SBV68610.1"/>
    </source>
</evidence>
<dbReference type="AlphaFoldDB" id="A0A212IP26"/>
<reference evidence="3" key="1">
    <citation type="submission" date="2016-04" db="EMBL/GenBank/DDBJ databases">
        <authorList>
            <person name="Evans L.H."/>
            <person name="Alamgir A."/>
            <person name="Owens N."/>
            <person name="Weber N.D."/>
            <person name="Virtaneva K."/>
            <person name="Barbian K."/>
            <person name="Babar A."/>
            <person name="Rosenke K."/>
        </authorList>
    </citation>
    <scope>NUCLEOTIDE SEQUENCE</scope>
    <source>
        <strain evidence="3">86-2</strain>
        <strain evidence="2">92-3</strain>
    </source>
</reference>
<sequence length="373" mass="41883">MELQTRLVFIDTSAYQAKRFQFGHYDLAHLEKMVAEEKIHLLVTDVIRSEIESHIRSFADDAVSQLKKFQKAVAFLRVAEEATGSGLFVSVNADAVFEEAMVKFRALMDNGLTEHVPVSIVDTSQVFRDYFSGVPPFHREAKKSEFPDAFSLAAVDKVARERCHKVYIISADDDMKAVAEQNPNFIHLEKLEQLLDLVNRNDEELAGLSGFADSVLQQLQAGVLDEAREKLEGGEFVPVSSGDIDHDVSDIKIFHIEIAELQLIDVDTDGATYDVVFNVSLEATYNSVDYSKVNWDREGRVMYGMQECSDTFRHLEQYSARIEIGFVDGLKANAELLDVSFEDTIFDLDLDEAEYIERPAPVHGQAGREAAGE</sequence>
<dbReference type="Pfam" id="PF16289">
    <property type="entry name" value="PIN_12"/>
    <property type="match status" value="1"/>
</dbReference>